<gene>
    <name evidence="1" type="ORF">QFC22_005120</name>
</gene>
<dbReference type="Proteomes" id="UP001243375">
    <property type="component" value="Unassembled WGS sequence"/>
</dbReference>
<dbReference type="EMBL" id="JASBWU010000015">
    <property type="protein sequence ID" value="KAJ9115977.1"/>
    <property type="molecule type" value="Genomic_DNA"/>
</dbReference>
<organism evidence="1 2">
    <name type="scientific">Naganishia vaughanmartiniae</name>
    <dbReference type="NCBI Taxonomy" id="1424756"/>
    <lineage>
        <taxon>Eukaryota</taxon>
        <taxon>Fungi</taxon>
        <taxon>Dikarya</taxon>
        <taxon>Basidiomycota</taxon>
        <taxon>Agaricomycotina</taxon>
        <taxon>Tremellomycetes</taxon>
        <taxon>Filobasidiales</taxon>
        <taxon>Filobasidiaceae</taxon>
        <taxon>Naganishia</taxon>
    </lineage>
</organism>
<name>A0ACC2WY65_9TREE</name>
<reference evidence="1" key="1">
    <citation type="submission" date="2023-04" db="EMBL/GenBank/DDBJ databases">
        <title>Draft Genome sequencing of Naganishia species isolated from polar environments using Oxford Nanopore Technology.</title>
        <authorList>
            <person name="Leo P."/>
            <person name="Venkateswaran K."/>
        </authorList>
    </citation>
    <scope>NUCLEOTIDE SEQUENCE</scope>
    <source>
        <strain evidence="1">MNA-CCFEE 5425</strain>
    </source>
</reference>
<proteinExistence type="predicted"/>
<evidence type="ECO:0000313" key="2">
    <source>
        <dbReference type="Proteomes" id="UP001243375"/>
    </source>
</evidence>
<evidence type="ECO:0000313" key="1">
    <source>
        <dbReference type="EMBL" id="KAJ9115977.1"/>
    </source>
</evidence>
<accession>A0ACC2WY65</accession>
<keyword evidence="2" id="KW-1185">Reference proteome</keyword>
<comment type="caution">
    <text evidence="1">The sequence shown here is derived from an EMBL/GenBank/DDBJ whole genome shotgun (WGS) entry which is preliminary data.</text>
</comment>
<protein>
    <submittedName>
        <fullName evidence="1">Uncharacterized protein</fullName>
    </submittedName>
</protein>
<sequence>MLAPPVSEISNSIGQLEIEAQATNSSHKGIRALDLKYKISESAHSKAQNQPQGLRRRRSDSGEAGSEHAVERKRAKIDQIIISSPTRKMNGNGGSTSTASAGNSGAGASLSARIRRVDFAGEWMYVEDAVKAGYMADESQEQDLGKGKGKARALDTSESNMGNMHSASSTKVPAAEAVMPVKREEFVRLVLQALREVGYR</sequence>